<gene>
    <name evidence="1" type="ORF">HanXRQr2_Chr15g0713801</name>
</gene>
<protein>
    <submittedName>
        <fullName evidence="1">Uncharacterized protein</fullName>
    </submittedName>
</protein>
<reference evidence="1" key="1">
    <citation type="journal article" date="2017" name="Nature">
        <title>The sunflower genome provides insights into oil metabolism, flowering and Asterid evolution.</title>
        <authorList>
            <person name="Badouin H."/>
            <person name="Gouzy J."/>
            <person name="Grassa C.J."/>
            <person name="Murat F."/>
            <person name="Staton S.E."/>
            <person name="Cottret L."/>
            <person name="Lelandais-Briere C."/>
            <person name="Owens G.L."/>
            <person name="Carrere S."/>
            <person name="Mayjonade B."/>
            <person name="Legrand L."/>
            <person name="Gill N."/>
            <person name="Kane N.C."/>
            <person name="Bowers J.E."/>
            <person name="Hubner S."/>
            <person name="Bellec A."/>
            <person name="Berard A."/>
            <person name="Berges H."/>
            <person name="Blanchet N."/>
            <person name="Boniface M.C."/>
            <person name="Brunel D."/>
            <person name="Catrice O."/>
            <person name="Chaidir N."/>
            <person name="Claudel C."/>
            <person name="Donnadieu C."/>
            <person name="Faraut T."/>
            <person name="Fievet G."/>
            <person name="Helmstetter N."/>
            <person name="King M."/>
            <person name="Knapp S.J."/>
            <person name="Lai Z."/>
            <person name="Le Paslier M.C."/>
            <person name="Lippi Y."/>
            <person name="Lorenzon L."/>
            <person name="Mandel J.R."/>
            <person name="Marage G."/>
            <person name="Marchand G."/>
            <person name="Marquand E."/>
            <person name="Bret-Mestries E."/>
            <person name="Morien E."/>
            <person name="Nambeesan S."/>
            <person name="Nguyen T."/>
            <person name="Pegot-Espagnet P."/>
            <person name="Pouilly N."/>
            <person name="Raftis F."/>
            <person name="Sallet E."/>
            <person name="Schiex T."/>
            <person name="Thomas J."/>
            <person name="Vandecasteele C."/>
            <person name="Vares D."/>
            <person name="Vear F."/>
            <person name="Vautrin S."/>
            <person name="Crespi M."/>
            <person name="Mangin B."/>
            <person name="Burke J.M."/>
            <person name="Salse J."/>
            <person name="Munos S."/>
            <person name="Vincourt P."/>
            <person name="Rieseberg L.H."/>
            <person name="Langlade N.B."/>
        </authorList>
    </citation>
    <scope>NUCLEOTIDE SEQUENCE</scope>
    <source>
        <tissue evidence="1">Leaves</tissue>
    </source>
</reference>
<accession>A0A9K3E3Q2</accession>
<dbReference type="Proteomes" id="UP000215914">
    <property type="component" value="Unassembled WGS sequence"/>
</dbReference>
<reference evidence="1" key="2">
    <citation type="submission" date="2020-06" db="EMBL/GenBank/DDBJ databases">
        <title>Helianthus annuus Genome sequencing and assembly Release 2.</title>
        <authorList>
            <person name="Gouzy J."/>
            <person name="Langlade N."/>
            <person name="Munos S."/>
        </authorList>
    </citation>
    <scope>NUCLEOTIDE SEQUENCE</scope>
    <source>
        <tissue evidence="1">Leaves</tissue>
    </source>
</reference>
<evidence type="ECO:0000313" key="2">
    <source>
        <dbReference type="Proteomes" id="UP000215914"/>
    </source>
</evidence>
<dbReference type="EMBL" id="MNCJ02000330">
    <property type="protein sequence ID" value="KAF5766304.1"/>
    <property type="molecule type" value="Genomic_DNA"/>
</dbReference>
<proteinExistence type="predicted"/>
<evidence type="ECO:0000313" key="1">
    <source>
        <dbReference type="EMBL" id="KAF5766304.1"/>
    </source>
</evidence>
<keyword evidence="2" id="KW-1185">Reference proteome</keyword>
<comment type="caution">
    <text evidence="1">The sequence shown here is derived from an EMBL/GenBank/DDBJ whole genome shotgun (WGS) entry which is preliminary data.</text>
</comment>
<dbReference type="Gramene" id="mRNA:HanXRQr2_Chr15g0713801">
    <property type="protein sequence ID" value="mRNA:HanXRQr2_Chr15g0713801"/>
    <property type="gene ID" value="HanXRQr2_Chr15g0713801"/>
</dbReference>
<organism evidence="1 2">
    <name type="scientific">Helianthus annuus</name>
    <name type="common">Common sunflower</name>
    <dbReference type="NCBI Taxonomy" id="4232"/>
    <lineage>
        <taxon>Eukaryota</taxon>
        <taxon>Viridiplantae</taxon>
        <taxon>Streptophyta</taxon>
        <taxon>Embryophyta</taxon>
        <taxon>Tracheophyta</taxon>
        <taxon>Spermatophyta</taxon>
        <taxon>Magnoliopsida</taxon>
        <taxon>eudicotyledons</taxon>
        <taxon>Gunneridae</taxon>
        <taxon>Pentapetalae</taxon>
        <taxon>asterids</taxon>
        <taxon>campanulids</taxon>
        <taxon>Asterales</taxon>
        <taxon>Asteraceae</taxon>
        <taxon>Asteroideae</taxon>
        <taxon>Heliantheae alliance</taxon>
        <taxon>Heliantheae</taxon>
        <taxon>Helianthus</taxon>
    </lineage>
</organism>
<name>A0A9K3E3Q2_HELAN</name>
<dbReference type="AlphaFoldDB" id="A0A9K3E3Q2"/>
<sequence>MTLHFHLLGRPLSQIREDIELAKSLANRVVLGFPNEGPQTWGKIRTTFYEREMMHRIDQDTLRQTRALVTIKDARLVNYVMLLCC</sequence>